<sequence length="357" mass="39345">MCSQKTLRVRRLTMIESAEDVSFWLTRVQEQWCTKDPIAIRVKSGDGVIGSTIPLLFGYHSDKVGWWGMNWDSADTIDQLSREIETSNDLLGEGFAFTVREEPSTLLALDIITITGKVLAIGVLDIRAAFLEEEELQSYCLSLVPESCVVDDETVHAVLKVEVISSKNCREITPISCGIPTSINCGVVEISTTKLFFPSCFLTGSGSFVVSNVICMKNITTDSITIQLALTGSNDCIHMHPPGKVSVEAGKKAYFVITWDVFKKFASKTKEGVPIELHVMIFAEGESVQPITFEMFGQSPGASSSNMAYHYWVNTTLITNRPCSAEDVAMLKTILPVFQVSKSCLVTDLPPNYENIN</sequence>
<evidence type="ECO:0000313" key="1">
    <source>
        <dbReference type="EMBL" id="ORC88020.1"/>
    </source>
</evidence>
<protein>
    <submittedName>
        <fullName evidence="1">Uncharacterized protein</fullName>
    </submittedName>
</protein>
<dbReference type="GeneID" id="39986542"/>
<reference evidence="1 2" key="1">
    <citation type="submission" date="2017-03" db="EMBL/GenBank/DDBJ databases">
        <title>An alternative strategy for trypanosome survival in the mammalian bloodstream revealed through genome and transcriptome analysis of the ubiquitous bovine parasite Trypanosoma (Megatrypanum) theileri.</title>
        <authorList>
            <person name="Kelly S."/>
            <person name="Ivens A."/>
            <person name="Mott A."/>
            <person name="O'Neill E."/>
            <person name="Emms D."/>
            <person name="Macleod O."/>
            <person name="Voorheis P."/>
            <person name="Matthews J."/>
            <person name="Matthews K."/>
            <person name="Carrington M."/>
        </authorList>
    </citation>
    <scope>NUCLEOTIDE SEQUENCE [LARGE SCALE GENOMIC DNA]</scope>
    <source>
        <strain evidence="1">Edinburgh</strain>
    </source>
</reference>
<evidence type="ECO:0000313" key="2">
    <source>
        <dbReference type="Proteomes" id="UP000192257"/>
    </source>
</evidence>
<organism evidence="1 2">
    <name type="scientific">Trypanosoma theileri</name>
    <dbReference type="NCBI Taxonomy" id="67003"/>
    <lineage>
        <taxon>Eukaryota</taxon>
        <taxon>Discoba</taxon>
        <taxon>Euglenozoa</taxon>
        <taxon>Kinetoplastea</taxon>
        <taxon>Metakinetoplastina</taxon>
        <taxon>Trypanosomatida</taxon>
        <taxon>Trypanosomatidae</taxon>
        <taxon>Trypanosoma</taxon>
    </lineage>
</organism>
<dbReference type="Proteomes" id="UP000192257">
    <property type="component" value="Unassembled WGS sequence"/>
</dbReference>
<gene>
    <name evidence="1" type="ORF">TM35_000192640</name>
</gene>
<dbReference type="VEuPathDB" id="TriTrypDB:TM35_000192640"/>
<dbReference type="EMBL" id="NBCO01000019">
    <property type="protein sequence ID" value="ORC88020.1"/>
    <property type="molecule type" value="Genomic_DNA"/>
</dbReference>
<keyword evidence="2" id="KW-1185">Reference proteome</keyword>
<comment type="caution">
    <text evidence="1">The sequence shown here is derived from an EMBL/GenBank/DDBJ whole genome shotgun (WGS) entry which is preliminary data.</text>
</comment>
<dbReference type="OrthoDB" id="273250at2759"/>
<dbReference type="AlphaFoldDB" id="A0A1X0NV75"/>
<proteinExistence type="predicted"/>
<dbReference type="RefSeq" id="XP_028882086.1">
    <property type="nucleotide sequence ID" value="XM_029026762.1"/>
</dbReference>
<name>A0A1X0NV75_9TRYP</name>
<accession>A0A1X0NV75</accession>